<keyword evidence="5" id="KW-1185">Reference proteome</keyword>
<dbReference type="AlphaFoldDB" id="A0A8J3KNW4"/>
<evidence type="ECO:0000256" key="2">
    <source>
        <dbReference type="ARBA" id="ARBA00022679"/>
    </source>
</evidence>
<feature type="domain" description="Erythromycin biosynthesis protein CIII-like C-terminal" evidence="3">
    <location>
        <begin position="273"/>
        <end position="379"/>
    </location>
</feature>
<dbReference type="RefSeq" id="WP_120315303.1">
    <property type="nucleotide sequence ID" value="NZ_BONH01000029.1"/>
</dbReference>
<comment type="similarity">
    <text evidence="1">Belongs to the UDP-glycosyltransferase family.</text>
</comment>
<dbReference type="Gene3D" id="3.40.50.2000">
    <property type="entry name" value="Glycogen Phosphorylase B"/>
    <property type="match status" value="2"/>
</dbReference>
<dbReference type="GO" id="GO:0016758">
    <property type="term" value="F:hexosyltransferase activity"/>
    <property type="evidence" value="ECO:0007669"/>
    <property type="project" value="InterPro"/>
</dbReference>
<accession>A0A8J3KNW4</accession>
<dbReference type="InterPro" id="IPR002213">
    <property type="entry name" value="UDP_glucos_trans"/>
</dbReference>
<evidence type="ECO:0000256" key="1">
    <source>
        <dbReference type="ARBA" id="ARBA00009995"/>
    </source>
</evidence>
<gene>
    <name evidence="4" type="ORF">Cci01nite_55640</name>
</gene>
<evidence type="ECO:0000313" key="5">
    <source>
        <dbReference type="Proteomes" id="UP000659904"/>
    </source>
</evidence>
<evidence type="ECO:0000259" key="3">
    <source>
        <dbReference type="Pfam" id="PF06722"/>
    </source>
</evidence>
<dbReference type="PANTHER" id="PTHR48050:SF13">
    <property type="entry name" value="STEROL 3-BETA-GLUCOSYLTRANSFERASE UGT80A2"/>
    <property type="match status" value="1"/>
</dbReference>
<dbReference type="InterPro" id="IPR010610">
    <property type="entry name" value="EryCIII-like_C"/>
</dbReference>
<dbReference type="NCBIfam" id="TIGR01426">
    <property type="entry name" value="MGT"/>
    <property type="match status" value="1"/>
</dbReference>
<dbReference type="Pfam" id="PF06722">
    <property type="entry name" value="EryCIII-like_C"/>
    <property type="match status" value="1"/>
</dbReference>
<dbReference type="FunFam" id="3.40.50.2000:FF:000072">
    <property type="entry name" value="Glycosyl transferase"/>
    <property type="match status" value="1"/>
</dbReference>
<dbReference type="EMBL" id="BONH01000029">
    <property type="protein sequence ID" value="GIG00471.1"/>
    <property type="molecule type" value="Genomic_DNA"/>
</dbReference>
<evidence type="ECO:0000313" key="4">
    <source>
        <dbReference type="EMBL" id="GIG00471.1"/>
    </source>
</evidence>
<keyword evidence="2 4" id="KW-0808">Transferase</keyword>
<dbReference type="CDD" id="cd03784">
    <property type="entry name" value="GT1_Gtf-like"/>
    <property type="match status" value="1"/>
</dbReference>
<dbReference type="GO" id="GO:0017000">
    <property type="term" value="P:antibiotic biosynthetic process"/>
    <property type="evidence" value="ECO:0007669"/>
    <property type="project" value="UniProtKB-ARBA"/>
</dbReference>
<dbReference type="GO" id="GO:0008194">
    <property type="term" value="F:UDP-glycosyltransferase activity"/>
    <property type="evidence" value="ECO:0007669"/>
    <property type="project" value="InterPro"/>
</dbReference>
<proteinExistence type="inferred from homology"/>
<dbReference type="SUPFAM" id="SSF53756">
    <property type="entry name" value="UDP-Glycosyltransferase/glycogen phosphorylase"/>
    <property type="match status" value="1"/>
</dbReference>
<dbReference type="InterPro" id="IPR050426">
    <property type="entry name" value="Glycosyltransferase_28"/>
</dbReference>
<name>A0A8J3KNW4_9ACTN</name>
<comment type="caution">
    <text evidence="4">The sequence shown here is derived from an EMBL/GenBank/DDBJ whole genome shotgun (WGS) entry which is preliminary data.</text>
</comment>
<sequence>MGSHVAFFNIPALGHLFPTLGVVAELVRRGHRVSYAATADRAAYVAAAGARVIPYTSTRPGDTDPEARTPGRAEHIGRSLLNFLAETEHTLPQLEPALLADPPDLVLFDRMAFAGHVFAHTHGIPAIQLWPMIVSAGPWSLNEAVPVDFGHPTLAEYTLGLERFLAGRGLTELPAEDFLAPRVVRHLAFLPRAFQYAGAAFGEEFSFVGPCTTPRAGDVPWSPPADGAPVALVSLGTLNNHWPDFYRLVFEAFAGTPWHVVLAVGRRLDPLSLGTPPPNVQVMPVVPQLAVLAHARVFVSHGGLGGVMEGVQAGVPHVAVARTLEQDLNAARIVDTGIGASLQLDGLTPARLREAVHRVAADPRIAAGVAAMRAEVLAAGGAARAADVIESCLREPAQRGVAGVRTLAPQG</sequence>
<dbReference type="InterPro" id="IPR006326">
    <property type="entry name" value="UDPGT_MGT-like"/>
</dbReference>
<protein>
    <submittedName>
        <fullName evidence="4">Glycosyl transferase</fullName>
    </submittedName>
</protein>
<organism evidence="4 5">
    <name type="scientific">Catellatospora citrea</name>
    <dbReference type="NCBI Taxonomy" id="53366"/>
    <lineage>
        <taxon>Bacteria</taxon>
        <taxon>Bacillati</taxon>
        <taxon>Actinomycetota</taxon>
        <taxon>Actinomycetes</taxon>
        <taxon>Micromonosporales</taxon>
        <taxon>Micromonosporaceae</taxon>
        <taxon>Catellatospora</taxon>
    </lineage>
</organism>
<dbReference type="Proteomes" id="UP000659904">
    <property type="component" value="Unassembled WGS sequence"/>
</dbReference>
<reference evidence="4 5" key="1">
    <citation type="submission" date="2021-01" db="EMBL/GenBank/DDBJ databases">
        <title>Whole genome shotgun sequence of Catellatospora citrea NBRC 14495.</title>
        <authorList>
            <person name="Komaki H."/>
            <person name="Tamura T."/>
        </authorList>
    </citation>
    <scope>NUCLEOTIDE SEQUENCE [LARGE SCALE GENOMIC DNA]</scope>
    <source>
        <strain evidence="4 5">NBRC 14495</strain>
    </source>
</reference>
<dbReference type="PANTHER" id="PTHR48050">
    <property type="entry name" value="STEROL 3-BETA-GLUCOSYLTRANSFERASE"/>
    <property type="match status" value="1"/>
</dbReference>